<gene>
    <name evidence="2" type="ORF">FC093_21430</name>
</gene>
<organism evidence="2 3">
    <name type="scientific">Ilyomonas limi</name>
    <dbReference type="NCBI Taxonomy" id="2575867"/>
    <lineage>
        <taxon>Bacteria</taxon>
        <taxon>Pseudomonadati</taxon>
        <taxon>Bacteroidota</taxon>
        <taxon>Chitinophagia</taxon>
        <taxon>Chitinophagales</taxon>
        <taxon>Chitinophagaceae</taxon>
        <taxon>Ilyomonas</taxon>
    </lineage>
</organism>
<keyword evidence="1" id="KW-0812">Transmembrane</keyword>
<feature type="transmembrane region" description="Helical" evidence="1">
    <location>
        <begin position="12"/>
        <end position="34"/>
    </location>
</feature>
<comment type="caution">
    <text evidence="2">The sequence shown here is derived from an EMBL/GenBank/DDBJ whole genome shotgun (WGS) entry which is preliminary data.</text>
</comment>
<dbReference type="SUPFAM" id="SSF52266">
    <property type="entry name" value="SGNH hydrolase"/>
    <property type="match status" value="1"/>
</dbReference>
<name>A0A4U3KTA0_9BACT</name>
<dbReference type="Gene3D" id="3.40.50.1110">
    <property type="entry name" value="SGNH hydrolase"/>
    <property type="match status" value="1"/>
</dbReference>
<dbReference type="OrthoDB" id="869432at2"/>
<evidence type="ECO:0000256" key="1">
    <source>
        <dbReference type="SAM" id="Phobius"/>
    </source>
</evidence>
<dbReference type="EMBL" id="SZQL01000026">
    <property type="protein sequence ID" value="TKK64939.1"/>
    <property type="molecule type" value="Genomic_DNA"/>
</dbReference>
<keyword evidence="1" id="KW-1133">Transmembrane helix</keyword>
<evidence type="ECO:0000313" key="2">
    <source>
        <dbReference type="EMBL" id="TKK64939.1"/>
    </source>
</evidence>
<dbReference type="RefSeq" id="WP_137263868.1">
    <property type="nucleotide sequence ID" value="NZ_SZQL01000026.1"/>
</dbReference>
<dbReference type="InterPro" id="IPR036514">
    <property type="entry name" value="SGNH_hydro_sf"/>
</dbReference>
<protein>
    <recommendedName>
        <fullName evidence="4">SGNH/GDSL hydrolase family protein</fullName>
    </recommendedName>
</protein>
<dbReference type="Proteomes" id="UP000305848">
    <property type="component" value="Unassembled WGS sequence"/>
</dbReference>
<reference evidence="2 3" key="1">
    <citation type="submission" date="2019-05" db="EMBL/GenBank/DDBJ databases">
        <title>Panacibacter sp. strain 17mud1-8 Genome sequencing and assembly.</title>
        <authorList>
            <person name="Chhetri G."/>
        </authorList>
    </citation>
    <scope>NUCLEOTIDE SEQUENCE [LARGE SCALE GENOMIC DNA]</scope>
    <source>
        <strain evidence="2 3">17mud1-8</strain>
    </source>
</reference>
<evidence type="ECO:0008006" key="4">
    <source>
        <dbReference type="Google" id="ProtNLM"/>
    </source>
</evidence>
<accession>A0A4U3KTA0</accession>
<dbReference type="AlphaFoldDB" id="A0A4U3KTA0"/>
<keyword evidence="3" id="KW-1185">Reference proteome</keyword>
<proteinExistence type="predicted"/>
<sequence length="317" mass="36246">MRNGYFKFAYKLLILIAIMFVVDRVGGSIMAYYFEKEPLGDAAAFAHAIENPNEDILVYGSSRAMHTYDPRVLEKHLGLSIFNCGRNASTIIYHAAILPSALNRKGPLPKAIILDVTPKELSWRGGEDGNAILASMILPYVDKNEQFEKMADDLFPKELMKAKVSKLYPYNSMILNIIRNYSKKANDNIAGYVPLFGTKASREPITLNFNAEIDNYAKEKFEFFIKEVTSRHIPLYVIISPAFVNPFPDTKSEIATKEILARYNVPLWDYSIDTTFRKRKYFYDNVHLNEKGAAIFSEFIAKRIKDSMEKDNYGVRQ</sequence>
<evidence type="ECO:0000313" key="3">
    <source>
        <dbReference type="Proteomes" id="UP000305848"/>
    </source>
</evidence>
<dbReference type="GO" id="GO:0016788">
    <property type="term" value="F:hydrolase activity, acting on ester bonds"/>
    <property type="evidence" value="ECO:0007669"/>
    <property type="project" value="UniProtKB-ARBA"/>
</dbReference>
<keyword evidence="1" id="KW-0472">Membrane</keyword>